<dbReference type="InterPro" id="IPR025933">
    <property type="entry name" value="Beta_defensin_dom"/>
</dbReference>
<evidence type="ECO:0000313" key="9">
    <source>
        <dbReference type="Proteomes" id="UP001176941"/>
    </source>
</evidence>
<name>A0ABN8Z3R9_RANTA</name>
<organism evidence="8 9">
    <name type="scientific">Rangifer tarandus platyrhynchus</name>
    <name type="common">Svalbard reindeer</name>
    <dbReference type="NCBI Taxonomy" id="3082113"/>
    <lineage>
        <taxon>Eukaryota</taxon>
        <taxon>Metazoa</taxon>
        <taxon>Chordata</taxon>
        <taxon>Craniata</taxon>
        <taxon>Vertebrata</taxon>
        <taxon>Euteleostomi</taxon>
        <taxon>Mammalia</taxon>
        <taxon>Eutheria</taxon>
        <taxon>Laurasiatheria</taxon>
        <taxon>Artiodactyla</taxon>
        <taxon>Ruminantia</taxon>
        <taxon>Pecora</taxon>
        <taxon>Cervidae</taxon>
        <taxon>Odocoileinae</taxon>
        <taxon>Rangifer</taxon>
    </lineage>
</organism>
<dbReference type="PANTHER" id="PTHR20515:SF16">
    <property type="entry name" value="BETA-DEFENSIN 114"/>
    <property type="match status" value="1"/>
</dbReference>
<sequence length="70" mass="8446">MKIFYYLFHFLCYATFVLPGNRCFWSLVDPERCSKLYGQCKRRCPKYEKQIELCLSPSKVCCIERSFEDN</sequence>
<evidence type="ECO:0000256" key="3">
    <source>
        <dbReference type="ARBA" id="ARBA00022525"/>
    </source>
</evidence>
<keyword evidence="4 6" id="KW-0732">Signal</keyword>
<evidence type="ECO:0000256" key="2">
    <source>
        <dbReference type="ARBA" id="ARBA00007371"/>
    </source>
</evidence>
<dbReference type="Proteomes" id="UP001176941">
    <property type="component" value="Chromosome 28"/>
</dbReference>
<keyword evidence="6" id="KW-0929">Antimicrobial</keyword>
<keyword evidence="3 6" id="KW-0964">Secreted</keyword>
<proteinExistence type="inferred from homology"/>
<comment type="similarity">
    <text evidence="2 6">Belongs to the beta-defensin family.</text>
</comment>
<evidence type="ECO:0000256" key="6">
    <source>
        <dbReference type="RuleBase" id="RU231113"/>
    </source>
</evidence>
<protein>
    <recommendedName>
        <fullName evidence="6">Beta-defensin</fullName>
    </recommendedName>
</protein>
<gene>
    <name evidence="8" type="ORF">MRATA1EN1_LOCUS17459</name>
</gene>
<comment type="subcellular location">
    <subcellularLocation>
        <location evidence="1 6">Secreted</location>
    </subcellularLocation>
</comment>
<reference evidence="8" key="1">
    <citation type="submission" date="2023-04" db="EMBL/GenBank/DDBJ databases">
        <authorList>
            <consortium name="ELIXIR-Norway"/>
        </authorList>
    </citation>
    <scope>NUCLEOTIDE SEQUENCE [LARGE SCALE GENOMIC DNA]</scope>
</reference>
<dbReference type="Pfam" id="PF13841">
    <property type="entry name" value="Defensin_beta_2"/>
    <property type="match status" value="1"/>
</dbReference>
<evidence type="ECO:0000256" key="5">
    <source>
        <dbReference type="ARBA" id="ARBA00023157"/>
    </source>
</evidence>
<dbReference type="Gene3D" id="3.10.360.10">
    <property type="entry name" value="Antimicrobial Peptide, Beta-defensin 2, Chain A"/>
    <property type="match status" value="1"/>
</dbReference>
<accession>A0ABN8Z3R9</accession>
<evidence type="ECO:0000313" key="8">
    <source>
        <dbReference type="EMBL" id="CAI9168497.1"/>
    </source>
</evidence>
<keyword evidence="6" id="KW-0044">Antibiotic</keyword>
<dbReference type="EMBL" id="OX459964">
    <property type="protein sequence ID" value="CAI9168497.1"/>
    <property type="molecule type" value="Genomic_DNA"/>
</dbReference>
<evidence type="ECO:0000256" key="1">
    <source>
        <dbReference type="ARBA" id="ARBA00004613"/>
    </source>
</evidence>
<dbReference type="PANTHER" id="PTHR20515">
    <property type="entry name" value="BETA-DEFENSIN"/>
    <property type="match status" value="1"/>
</dbReference>
<comment type="function">
    <text evidence="6">Has antibacterial activity.</text>
</comment>
<feature type="chain" id="PRO_5044953725" description="Beta-defensin" evidence="6">
    <location>
        <begin position="20"/>
        <end position="70"/>
    </location>
</feature>
<evidence type="ECO:0000256" key="4">
    <source>
        <dbReference type="ARBA" id="ARBA00022729"/>
    </source>
</evidence>
<evidence type="ECO:0000259" key="7">
    <source>
        <dbReference type="Pfam" id="PF13841"/>
    </source>
</evidence>
<keyword evidence="9" id="KW-1185">Reference proteome</keyword>
<feature type="domain" description="Beta-defensin" evidence="7">
    <location>
        <begin position="32"/>
        <end position="62"/>
    </location>
</feature>
<keyword evidence="6" id="KW-0211">Defensin</keyword>
<feature type="signal peptide" evidence="6">
    <location>
        <begin position="1"/>
        <end position="19"/>
    </location>
</feature>
<keyword evidence="5" id="KW-1015">Disulfide bond</keyword>